<dbReference type="AlphaFoldDB" id="A0A974D941"/>
<organism evidence="1 2">
    <name type="scientific">Xenopus laevis</name>
    <name type="common">African clawed frog</name>
    <dbReference type="NCBI Taxonomy" id="8355"/>
    <lineage>
        <taxon>Eukaryota</taxon>
        <taxon>Metazoa</taxon>
        <taxon>Chordata</taxon>
        <taxon>Craniata</taxon>
        <taxon>Vertebrata</taxon>
        <taxon>Euteleostomi</taxon>
        <taxon>Amphibia</taxon>
        <taxon>Batrachia</taxon>
        <taxon>Anura</taxon>
        <taxon>Pipoidea</taxon>
        <taxon>Pipidae</taxon>
        <taxon>Xenopodinae</taxon>
        <taxon>Xenopus</taxon>
        <taxon>Xenopus</taxon>
    </lineage>
</organism>
<protein>
    <submittedName>
        <fullName evidence="1">Uncharacterized protein</fullName>
    </submittedName>
</protein>
<dbReference type="EMBL" id="CM004471">
    <property type="protein sequence ID" value="OCT86430.1"/>
    <property type="molecule type" value="Genomic_DNA"/>
</dbReference>
<dbReference type="Proteomes" id="UP000694892">
    <property type="component" value="Chromosome 3S"/>
</dbReference>
<name>A0A974D941_XENLA</name>
<gene>
    <name evidence="1" type="ORF">XELAEV_18020114mg</name>
</gene>
<accession>A0A974D941</accession>
<evidence type="ECO:0000313" key="1">
    <source>
        <dbReference type="EMBL" id="OCT86430.1"/>
    </source>
</evidence>
<sequence>MSRDTPHVDFRTNPRIAPINIWLLQIYRFPRNHSLGNGRFQSRILKKSATGPTMYLIYPKAIDNRSDEEMLHFMGIIMGCAAID</sequence>
<reference evidence="2" key="1">
    <citation type="journal article" date="2016" name="Nature">
        <title>Genome evolution in the allotetraploid frog Xenopus laevis.</title>
        <authorList>
            <person name="Session A.M."/>
            <person name="Uno Y."/>
            <person name="Kwon T."/>
            <person name="Chapman J.A."/>
            <person name="Toyoda A."/>
            <person name="Takahashi S."/>
            <person name="Fukui A."/>
            <person name="Hikosaka A."/>
            <person name="Suzuki A."/>
            <person name="Kondo M."/>
            <person name="van Heeringen S.J."/>
            <person name="Quigley I."/>
            <person name="Heinz S."/>
            <person name="Ogino H."/>
            <person name="Ochi H."/>
            <person name="Hellsten U."/>
            <person name="Lyons J.B."/>
            <person name="Simakov O."/>
            <person name="Putnam N."/>
            <person name="Stites J."/>
            <person name="Kuroki Y."/>
            <person name="Tanaka T."/>
            <person name="Michiue T."/>
            <person name="Watanabe M."/>
            <person name="Bogdanovic O."/>
            <person name="Lister R."/>
            <person name="Georgiou G."/>
            <person name="Paranjpe S.S."/>
            <person name="van Kruijsbergen I."/>
            <person name="Shu S."/>
            <person name="Carlson J."/>
            <person name="Kinoshita T."/>
            <person name="Ohta Y."/>
            <person name="Mawaribuchi S."/>
            <person name="Jenkins J."/>
            <person name="Grimwood J."/>
            <person name="Schmutz J."/>
            <person name="Mitros T."/>
            <person name="Mozaffari S.V."/>
            <person name="Suzuki Y."/>
            <person name="Haramoto Y."/>
            <person name="Yamamoto T.S."/>
            <person name="Takagi C."/>
            <person name="Heald R."/>
            <person name="Miller K."/>
            <person name="Haudenschild C."/>
            <person name="Kitzman J."/>
            <person name="Nakayama T."/>
            <person name="Izutsu Y."/>
            <person name="Robert J."/>
            <person name="Fortriede J."/>
            <person name="Burns K."/>
            <person name="Lotay V."/>
            <person name="Karimi K."/>
            <person name="Yasuoka Y."/>
            <person name="Dichmann D.S."/>
            <person name="Flajnik M.F."/>
            <person name="Houston D.W."/>
            <person name="Shendure J."/>
            <person name="DuPasquier L."/>
            <person name="Vize P.D."/>
            <person name="Zorn A.M."/>
            <person name="Ito M."/>
            <person name="Marcotte E.M."/>
            <person name="Wallingford J.B."/>
            <person name="Ito Y."/>
            <person name="Asashima M."/>
            <person name="Ueno N."/>
            <person name="Matsuda Y."/>
            <person name="Veenstra G.J."/>
            <person name="Fujiyama A."/>
            <person name="Harland R.M."/>
            <person name="Taira M."/>
            <person name="Rokhsar D.S."/>
        </authorList>
    </citation>
    <scope>NUCLEOTIDE SEQUENCE [LARGE SCALE GENOMIC DNA]</scope>
    <source>
        <strain evidence="2">J</strain>
    </source>
</reference>
<proteinExistence type="predicted"/>
<evidence type="ECO:0000313" key="2">
    <source>
        <dbReference type="Proteomes" id="UP000694892"/>
    </source>
</evidence>